<gene>
    <name evidence="1" type="ORF">ACHKAR_18740</name>
</gene>
<reference evidence="1 2" key="1">
    <citation type="journal article" date="2013" name="Int. J. Syst. Evol. Microbiol.">
        <title>Marinoscillum luteum sp. nov., isolated from marine sediment.</title>
        <authorList>
            <person name="Cha I.T."/>
            <person name="Park S.J."/>
            <person name="Kim S.J."/>
            <person name="Kim J.G."/>
            <person name="Jung M.Y."/>
            <person name="Shin K.S."/>
            <person name="Kwon K.K."/>
            <person name="Yang S.H."/>
            <person name="Seo Y.S."/>
            <person name="Rhee S.K."/>
        </authorList>
    </citation>
    <scope>NUCLEOTIDE SEQUENCE [LARGE SCALE GENOMIC DNA]</scope>
    <source>
        <strain evidence="1 2">KCTC 23939</strain>
    </source>
</reference>
<organism evidence="1 2">
    <name type="scientific">Marinoscillum luteum</name>
    <dbReference type="NCBI Taxonomy" id="861051"/>
    <lineage>
        <taxon>Bacteria</taxon>
        <taxon>Pseudomonadati</taxon>
        <taxon>Bacteroidota</taxon>
        <taxon>Cytophagia</taxon>
        <taxon>Cytophagales</taxon>
        <taxon>Reichenbachiellaceae</taxon>
        <taxon>Marinoscillum</taxon>
    </lineage>
</organism>
<sequence>MALSKTWSPTSVTKDTENRTEWDGFTIGFTYNSETDIGGYSVSGVPSNEGASDVWGSGLSWTFDGEDESADTGTILRSDGVTVQATLDNPDAPTTLTLSFTITDASARAAGFNGAWIFTLAAN</sequence>
<accession>A0ABW7ND46</accession>
<proteinExistence type="predicted"/>
<evidence type="ECO:0000313" key="2">
    <source>
        <dbReference type="Proteomes" id="UP001610063"/>
    </source>
</evidence>
<name>A0ABW7ND46_9BACT</name>
<protein>
    <submittedName>
        <fullName evidence="1">Uncharacterized protein</fullName>
    </submittedName>
</protein>
<dbReference type="Proteomes" id="UP001610063">
    <property type="component" value="Unassembled WGS sequence"/>
</dbReference>
<dbReference type="RefSeq" id="WP_159581235.1">
    <property type="nucleotide sequence ID" value="NZ_JBIPKE010000020.1"/>
</dbReference>
<evidence type="ECO:0000313" key="1">
    <source>
        <dbReference type="EMBL" id="MFH6985496.1"/>
    </source>
</evidence>
<keyword evidence="2" id="KW-1185">Reference proteome</keyword>
<comment type="caution">
    <text evidence="1">The sequence shown here is derived from an EMBL/GenBank/DDBJ whole genome shotgun (WGS) entry which is preliminary data.</text>
</comment>
<dbReference type="EMBL" id="JBIPKE010000020">
    <property type="protein sequence ID" value="MFH6985496.1"/>
    <property type="molecule type" value="Genomic_DNA"/>
</dbReference>